<dbReference type="InterPro" id="IPR015406">
    <property type="entry name" value="GpJ_CSF"/>
</dbReference>
<name>A0A9N8GZY1_PRORE</name>
<dbReference type="Pfam" id="PF24421">
    <property type="entry name" value="Ig_J"/>
    <property type="match status" value="1"/>
</dbReference>
<dbReference type="PANTHER" id="PTHR36251">
    <property type="entry name" value="FELS-1 PROPHAGE HOST SPECIFICITY PROTEIN-RELATED"/>
    <property type="match status" value="1"/>
</dbReference>
<dbReference type="InterPro" id="IPR053171">
    <property type="entry name" value="Viral_Tip_Attach_Protein"/>
</dbReference>
<dbReference type="Proteomes" id="UP000834611">
    <property type="component" value="Unassembled WGS sequence"/>
</dbReference>
<dbReference type="InterPro" id="IPR032876">
    <property type="entry name" value="J_dom"/>
</dbReference>
<comment type="caution">
    <text evidence="7">The sequence shown here is derived from an EMBL/GenBank/DDBJ whole genome shotgun (WGS) entry which is preliminary data.</text>
</comment>
<dbReference type="InterPro" id="IPR057587">
    <property type="entry name" value="GpJ_Ig_second"/>
</dbReference>
<reference evidence="7" key="1">
    <citation type="submission" date="2020-05" db="EMBL/GenBank/DDBJ databases">
        <authorList>
            <person name="Delgado-Blas J."/>
        </authorList>
    </citation>
    <scope>NUCLEOTIDE SEQUENCE</scope>
    <source>
        <strain evidence="7">BB1453</strain>
    </source>
</reference>
<dbReference type="Pfam" id="PF13550">
    <property type="entry name" value="Phage-tail_3"/>
    <property type="match status" value="1"/>
</dbReference>
<evidence type="ECO:0000259" key="3">
    <source>
        <dbReference type="Pfam" id="PF13550"/>
    </source>
</evidence>
<dbReference type="RefSeq" id="WP_239407384.1">
    <property type="nucleotide sequence ID" value="NZ_CAHPRV010000015.1"/>
</dbReference>
<evidence type="ECO:0000259" key="6">
    <source>
        <dbReference type="Pfam" id="PF24801"/>
    </source>
</evidence>
<feature type="coiled-coil region" evidence="1">
    <location>
        <begin position="1170"/>
        <end position="1214"/>
    </location>
</feature>
<feature type="domain" description="Tip attachment protein J central straight fiber" evidence="2">
    <location>
        <begin position="1408"/>
        <end position="1538"/>
    </location>
</feature>
<organism evidence="7 8">
    <name type="scientific">Providencia rettgeri</name>
    <dbReference type="NCBI Taxonomy" id="587"/>
    <lineage>
        <taxon>Bacteria</taxon>
        <taxon>Pseudomonadati</taxon>
        <taxon>Pseudomonadota</taxon>
        <taxon>Gammaproteobacteria</taxon>
        <taxon>Enterobacterales</taxon>
        <taxon>Morganellaceae</taxon>
        <taxon>Providencia</taxon>
    </lineage>
</organism>
<dbReference type="PANTHER" id="PTHR36251:SF2">
    <property type="entry name" value="GIFSY-2 PROPHAGE HOST SPECIFICITY PROTEIN J, PHAGE LAMBDA"/>
    <property type="match status" value="1"/>
</dbReference>
<feature type="domain" description="Tip attachment protein J" evidence="3">
    <location>
        <begin position="332"/>
        <end position="481"/>
    </location>
</feature>
<evidence type="ECO:0000313" key="8">
    <source>
        <dbReference type="Proteomes" id="UP000834611"/>
    </source>
</evidence>
<evidence type="ECO:0000313" key="7">
    <source>
        <dbReference type="EMBL" id="CAB5675123.1"/>
    </source>
</evidence>
<feature type="domain" description="Tip attachment protein J second Ig-like" evidence="5">
    <location>
        <begin position="709"/>
        <end position="812"/>
    </location>
</feature>
<evidence type="ECO:0000259" key="5">
    <source>
        <dbReference type="Pfam" id="PF24489"/>
    </source>
</evidence>
<dbReference type="Pfam" id="PF09327">
    <property type="entry name" value="Phage_Tail_Tip"/>
    <property type="match status" value="1"/>
</dbReference>
<evidence type="ECO:0000256" key="1">
    <source>
        <dbReference type="SAM" id="Coils"/>
    </source>
</evidence>
<dbReference type="Pfam" id="PF24801">
    <property type="entry name" value="FNIII-A_GpJ"/>
    <property type="match status" value="1"/>
</dbReference>
<gene>
    <name evidence="7" type="ORF">GHA_00960</name>
</gene>
<dbReference type="InterPro" id="IPR055383">
    <property type="entry name" value="FN3-1_GpJ"/>
</dbReference>
<dbReference type="EMBL" id="CAHPSF010000002">
    <property type="protein sequence ID" value="CAB5675123.1"/>
    <property type="molecule type" value="Genomic_DNA"/>
</dbReference>
<sequence length="1562" mass="172946">MGKGGGKQHTPYEAPNDLTSRQKLSIIDLVSEGPIEGPVGDLKGVYLNNTPVIDSSGNSNVNGMTAQWVSGTLEQPVLEGFSSSSSETPVSIEIKKSTPVTRTITSRNIDRLRLTFGTQALVEVKDNGDRVGTSVELQIQVQRNGAWVTEKNITIRGKRSNSPYLMAVIIDKLPPPPFSIRMVRLTPDSNSDKLQNNTIWSSYTEITDINQTYPGSAVAGLTFESEQFGNQYPTRNYLVRGLIVQVPNNYNPETRVYSGIWDGTFKPAYTNNPAWVLYSLLTTKRFGLGKRLKIAEVDKFALYVIGQYCDQLVPDGFGNKEPRVTCNAYITDIRKAYDYFSDLCSIMRIMPVWNGLQMTFVQDRPSDVVWPYTNANVVNGRFHYSFSPLKARHTVIEVRFIDPQNGWKTSVEQVSDDALVAQFGLNVLRVDAFGCTSRGQARRYGLWILLTEKLETQTVEFEVGAEGLRHTPGDIIEIMDNDWVGGEDPIGGRLIAIDATQKILTLDREVTKPKSGTAFISLMNATGRYERVKVTGYLGNNQIKVESVPKGVATKSVWGISQPDLARRLFRAITISDKGDGTYGVIAVQHVPEKEAMVDQGVKFEPLPDTPLGGYIPPVENLSVEVSADSDNWQVEANWTTATAVRGVDFILKLTQAGRIVGTAKTQENRYRIGNLPQGNYLLSVAPQNKDGQKGEQASVSFDINPPPPPSYIDVEPGFFSLGIIPHVGGQNALRLQYEFWFSEKQIANINEVELLAEYLGNGTMWVIQGRKLKAGQTYYVYVRTVNPVGKSQFVEANGKPEDRADEILEVIGDKFLSTEAGKRMESQIEDIALEQLEIKHEIVDIDSKTIELDNKVLNLNTDLAIVNETALQNQIYATKLSYEFKRETVRTEGKIFRLEEVNAQQDAAAARFQEQISARVDYNTSAILRVEHAQVTLEEATAEKINQVTAEVDAAKGRITTVEKATATLEKAQTEFKQTTIAEFGDIYGAITSMEIANTNKEIAQAETAMQTIASFSKMTDRLRTSEASILRNEKAIATADKAIAETGVQLKAHIDDTAANITEIKKVQVEQDKALAQTREQLTADIKAGDDQLKGDIDKQRRELSDVSSVVDSQKTAIANLEETTTETKENQQSIYEEMHANFAQVRKTQADQALSQAESTSQTTAEVSKVRNDNRKIKAQVERTEEATATLEKAQAKLSEKVSALNEETEAAFVRVTESIAEKDKAQTQHTEQTRAELQKNIDEKGQQIDEQGKVIDKQGKDLSNVSSAVTKNTNAIADTNKTIAENEEKTSSRFEGNEADIAHMQKTETDKESSQAEMLLQLAVQNMKQGNDARVIKASIIETNKLIATNEKALAEKFTQLNADYEQSNARVTQIEKVISDNEKAQAAANELIHSEIIDTKAEIEKRAETSVDHKGNASSVFSIKSAVMLNGQYYEAQMMIGAIVKNGKVTTQIGFSADTFGIFNPSSGKLEPAFMVVNGQVVINEAFINKAVIGSIVVQTDMRSPDYVPGKSGMRIDMQNGVFETNSNDGDYSVIRNSKGNYFKYKGVYIMEQGWFL</sequence>
<evidence type="ECO:0000259" key="2">
    <source>
        <dbReference type="Pfam" id="PF09327"/>
    </source>
</evidence>
<feature type="domain" description="Tip attachment protein J HDII-ins2" evidence="6">
    <location>
        <begin position="85"/>
        <end position="208"/>
    </location>
</feature>
<accession>A0A9N8GZY1</accession>
<keyword evidence="1" id="KW-0175">Coiled coil</keyword>
<protein>
    <submittedName>
        <fullName evidence="7">Response regulator containing a CheY-like receiver domain and a GGDEF domain</fullName>
    </submittedName>
</protein>
<feature type="domain" description="Tip attachment protein J Fn3-1" evidence="4">
    <location>
        <begin position="608"/>
        <end position="707"/>
    </location>
</feature>
<dbReference type="InterPro" id="IPR055385">
    <property type="entry name" value="GpJ_HDII-ins2"/>
</dbReference>
<dbReference type="Pfam" id="PF24489">
    <property type="entry name" value="Ig_J_second"/>
    <property type="match status" value="1"/>
</dbReference>
<proteinExistence type="predicted"/>
<evidence type="ECO:0000259" key="4">
    <source>
        <dbReference type="Pfam" id="PF24421"/>
    </source>
</evidence>